<protein>
    <submittedName>
        <fullName evidence="3">FAD-dependent oxidoreductase</fullName>
    </submittedName>
</protein>
<organism evidence="3 4">
    <name type="scientific">Azohydromonas lata</name>
    <dbReference type="NCBI Taxonomy" id="45677"/>
    <lineage>
        <taxon>Bacteria</taxon>
        <taxon>Pseudomonadati</taxon>
        <taxon>Pseudomonadota</taxon>
        <taxon>Betaproteobacteria</taxon>
        <taxon>Burkholderiales</taxon>
        <taxon>Sphaerotilaceae</taxon>
        <taxon>Azohydromonas</taxon>
    </lineage>
</organism>
<dbReference type="Pfam" id="PF13450">
    <property type="entry name" value="NAD_binding_8"/>
    <property type="match status" value="1"/>
</dbReference>
<comment type="similarity">
    <text evidence="1">Belongs to the carotenoid/retinoid oxidoreductase family.</text>
</comment>
<feature type="domain" description="Amine oxidase" evidence="2">
    <location>
        <begin position="521"/>
        <end position="767"/>
    </location>
</feature>
<dbReference type="Gene3D" id="3.40.50.11010">
    <property type="match status" value="1"/>
</dbReference>
<proteinExistence type="inferred from homology"/>
<dbReference type="InterPro" id="IPR036188">
    <property type="entry name" value="FAD/NAD-bd_sf"/>
</dbReference>
<accession>A0ABU5I8W6</accession>
<dbReference type="InterPro" id="IPR002937">
    <property type="entry name" value="Amino_oxidase"/>
</dbReference>
<dbReference type="RefSeq" id="WP_322464219.1">
    <property type="nucleotide sequence ID" value="NZ_JAXOJX010000002.1"/>
</dbReference>
<reference evidence="3 4" key="1">
    <citation type="submission" date="2023-11" db="EMBL/GenBank/DDBJ databases">
        <title>Draft genome of Azohydromonas lata strain H1 (DSM1123), a polyhydroxyalkanoate producer.</title>
        <authorList>
            <person name="Traversa D."/>
            <person name="D'Addabbo P."/>
            <person name="Pazzani C."/>
            <person name="Manzari C."/>
            <person name="Chiara M."/>
            <person name="Scrascia M."/>
        </authorList>
    </citation>
    <scope>NUCLEOTIDE SEQUENCE [LARGE SCALE GENOMIC DNA]</scope>
    <source>
        <strain evidence="3 4">H1</strain>
    </source>
</reference>
<dbReference type="Pfam" id="PF13692">
    <property type="entry name" value="Glyco_trans_1_4"/>
    <property type="match status" value="1"/>
</dbReference>
<evidence type="ECO:0000256" key="1">
    <source>
        <dbReference type="ARBA" id="ARBA00006046"/>
    </source>
</evidence>
<evidence type="ECO:0000313" key="4">
    <source>
        <dbReference type="Proteomes" id="UP001293718"/>
    </source>
</evidence>
<gene>
    <name evidence="3" type="ORF">SM757_02120</name>
</gene>
<keyword evidence="4" id="KW-1185">Reference proteome</keyword>
<dbReference type="SUPFAM" id="SSF53756">
    <property type="entry name" value="UDP-Glycosyltransferase/glycogen phosphorylase"/>
    <property type="match status" value="1"/>
</dbReference>
<sequence length="786" mass="85769">MPSPTAASPLPPLVVFCHLRWGFVYQRPQHLLSRLSEHYRVLFVEEPVHCEGEPRLDRVPQGSNLEVLVPRTPVTAPGFHDDQLSVLKPLLAEFMRQEAIEDSLVWFYTPMALPLVAALKPRAVVYDCMDELSAFKNAPKQLRQRENALMKMSSVVFTGGPALFEAKRPLHPNVHCLPSSVDVHHFAPQRLRADSAEAQEAQRLQAHIPPGPRLGFYGVIDERLDLALVAAVADAHPEWQLVMVGPVVKIDPASLPQRPNITYLGMQSYALLPHLMAPWDLCLMPFALNESTRFISPTKTLEYMAGEKPVVSTAVRDVEVPYGGIVRIGRDPVDFIQGCEEMLALSEAERRLLVGRMQEALRKVSWDRSARTVARLLRQALRASTADSPAALREFAGLAPAEGFSSTSAATPVVRTAGASQPPAVRHMVIGAGATGLSAAYHLGLHDEGHDTLVVEREEHVGGGCRSVHQQGYTFDHGAHVLQSGDPEVKALAERLLGDNLHWLPPRVRHVEQPAPQVGLPPLRADRDFGYPLHGGFQALMDAFLPKLDCELALKTTLLHLSPSRRTVRLDDGRSLRFDTLISTIPLPALVQACGEEAPAELRNGARTLRQGSLRCVNLGIGLAPGREKLTDAHWMEVPAGTVFQRVFVQGNASAHNNAPGGFALSCEIAYGPDQPLPCEGAALIDRVIADCRRIGLFSSADPVHFASQLDLPCARALPDAAQQAALLLIRQWFGEHGIVLAGHHGRWQAEGAPHAFTAGRQAAELVMTLLRQRGALTTTALQQAG</sequence>
<evidence type="ECO:0000313" key="3">
    <source>
        <dbReference type="EMBL" id="MDZ5455362.1"/>
    </source>
</evidence>
<evidence type="ECO:0000259" key="2">
    <source>
        <dbReference type="Pfam" id="PF01593"/>
    </source>
</evidence>
<dbReference type="Gene3D" id="3.40.50.2000">
    <property type="entry name" value="Glycogen Phosphorylase B"/>
    <property type="match status" value="1"/>
</dbReference>
<dbReference type="EMBL" id="JAXOJX010000002">
    <property type="protein sequence ID" value="MDZ5455362.1"/>
    <property type="molecule type" value="Genomic_DNA"/>
</dbReference>
<dbReference type="Proteomes" id="UP001293718">
    <property type="component" value="Unassembled WGS sequence"/>
</dbReference>
<dbReference type="Gene3D" id="3.50.50.60">
    <property type="entry name" value="FAD/NAD(P)-binding domain"/>
    <property type="match status" value="2"/>
</dbReference>
<dbReference type="PANTHER" id="PTHR43734:SF4">
    <property type="entry name" value="AMINE OXIDASE DOMAIN-CONTAINING PROTEIN"/>
    <property type="match status" value="1"/>
</dbReference>
<dbReference type="SUPFAM" id="SSF51905">
    <property type="entry name" value="FAD/NAD(P)-binding domain"/>
    <property type="match status" value="1"/>
</dbReference>
<dbReference type="PANTHER" id="PTHR43734">
    <property type="entry name" value="PHYTOENE DESATURASE"/>
    <property type="match status" value="1"/>
</dbReference>
<name>A0ABU5I8W6_9BURK</name>
<dbReference type="Pfam" id="PF01593">
    <property type="entry name" value="Amino_oxidase"/>
    <property type="match status" value="1"/>
</dbReference>
<comment type="caution">
    <text evidence="3">The sequence shown here is derived from an EMBL/GenBank/DDBJ whole genome shotgun (WGS) entry which is preliminary data.</text>
</comment>